<evidence type="ECO:0000256" key="8">
    <source>
        <dbReference type="ARBA" id="ARBA00022741"/>
    </source>
</evidence>
<keyword evidence="10" id="KW-0067">ATP-binding</keyword>
<evidence type="ECO:0000256" key="16">
    <source>
        <dbReference type="SAM" id="Coils"/>
    </source>
</evidence>
<evidence type="ECO:0000313" key="23">
    <source>
        <dbReference type="Proteomes" id="UP000001036"/>
    </source>
</evidence>
<dbReference type="SMART" id="SM00091">
    <property type="entry name" value="PAS"/>
    <property type="match status" value="1"/>
</dbReference>
<comment type="subcellular location">
    <subcellularLocation>
        <location evidence="2">Cell membrane</location>
        <topology evidence="2">Multi-pass membrane protein</topology>
    </subcellularLocation>
</comment>
<dbReference type="PANTHER" id="PTHR45339:SF1">
    <property type="entry name" value="HYBRID SIGNAL TRANSDUCTION HISTIDINE KINASE J"/>
    <property type="match status" value="1"/>
</dbReference>
<organism evidence="22 23">
    <name type="scientific">Cellvibrio japonicus (strain Ueda107)</name>
    <name type="common">Pseudomonas fluorescens subsp. cellulosa</name>
    <dbReference type="NCBI Taxonomy" id="498211"/>
    <lineage>
        <taxon>Bacteria</taxon>
        <taxon>Pseudomonadati</taxon>
        <taxon>Pseudomonadota</taxon>
        <taxon>Gammaproteobacteria</taxon>
        <taxon>Cellvibrionales</taxon>
        <taxon>Cellvibrionaceae</taxon>
        <taxon>Cellvibrio</taxon>
    </lineage>
</organism>
<gene>
    <name evidence="22" type="ordered locus">CJA_1190</name>
</gene>
<dbReference type="AlphaFoldDB" id="B3PBX5"/>
<dbReference type="InterPro" id="IPR000014">
    <property type="entry name" value="PAS"/>
</dbReference>
<evidence type="ECO:0000256" key="10">
    <source>
        <dbReference type="ARBA" id="ARBA00022840"/>
    </source>
</evidence>
<dbReference type="CDD" id="cd00082">
    <property type="entry name" value="HisKA"/>
    <property type="match status" value="1"/>
</dbReference>
<dbReference type="eggNOG" id="COG2205">
    <property type="taxonomic scope" value="Bacteria"/>
</dbReference>
<dbReference type="KEGG" id="cja:CJA_1190"/>
<evidence type="ECO:0000256" key="12">
    <source>
        <dbReference type="ARBA" id="ARBA00023012"/>
    </source>
</evidence>
<dbReference type="GO" id="GO:0005524">
    <property type="term" value="F:ATP binding"/>
    <property type="evidence" value="ECO:0007669"/>
    <property type="project" value="UniProtKB-KW"/>
</dbReference>
<dbReference type="Pfam" id="PF01627">
    <property type="entry name" value="Hpt"/>
    <property type="match status" value="1"/>
</dbReference>
<evidence type="ECO:0000256" key="9">
    <source>
        <dbReference type="ARBA" id="ARBA00022777"/>
    </source>
</evidence>
<keyword evidence="23" id="KW-1185">Reference proteome</keyword>
<evidence type="ECO:0000259" key="19">
    <source>
        <dbReference type="PROSITE" id="PS50110"/>
    </source>
</evidence>
<evidence type="ECO:0000256" key="1">
    <source>
        <dbReference type="ARBA" id="ARBA00000085"/>
    </source>
</evidence>
<dbReference type="PROSITE" id="PS50109">
    <property type="entry name" value="HIS_KIN"/>
    <property type="match status" value="1"/>
</dbReference>
<dbReference type="Gene3D" id="3.40.50.2300">
    <property type="match status" value="1"/>
</dbReference>
<dbReference type="SMART" id="SM00448">
    <property type="entry name" value="REC"/>
    <property type="match status" value="1"/>
</dbReference>
<name>B3PBX5_CELJU</name>
<keyword evidence="4" id="KW-1003">Cell membrane</keyword>
<dbReference type="InterPro" id="IPR004358">
    <property type="entry name" value="Sig_transdc_His_kin-like_C"/>
</dbReference>
<dbReference type="CDD" id="cd17546">
    <property type="entry name" value="REC_hyHK_CKI1_RcsC-like"/>
    <property type="match status" value="1"/>
</dbReference>
<evidence type="ECO:0000256" key="11">
    <source>
        <dbReference type="ARBA" id="ARBA00022989"/>
    </source>
</evidence>
<dbReference type="STRING" id="498211.CJA_1190"/>
<dbReference type="Gene3D" id="3.30.565.10">
    <property type="entry name" value="Histidine kinase-like ATPase, C-terminal domain"/>
    <property type="match status" value="1"/>
</dbReference>
<evidence type="ECO:0000256" key="7">
    <source>
        <dbReference type="ARBA" id="ARBA00022692"/>
    </source>
</evidence>
<dbReference type="RefSeq" id="WP_012486837.1">
    <property type="nucleotide sequence ID" value="NC_010995.1"/>
</dbReference>
<dbReference type="InterPro" id="IPR011006">
    <property type="entry name" value="CheY-like_superfamily"/>
</dbReference>
<dbReference type="SMART" id="SM00388">
    <property type="entry name" value="HisKA"/>
    <property type="match status" value="1"/>
</dbReference>
<dbReference type="PROSITE" id="PS50894">
    <property type="entry name" value="HPT"/>
    <property type="match status" value="1"/>
</dbReference>
<dbReference type="PROSITE" id="PS50110">
    <property type="entry name" value="RESPONSE_REGULATORY"/>
    <property type="match status" value="1"/>
</dbReference>
<dbReference type="InterPro" id="IPR001789">
    <property type="entry name" value="Sig_transdc_resp-reg_receiver"/>
</dbReference>
<dbReference type="SUPFAM" id="SSF47384">
    <property type="entry name" value="Homodimeric domain of signal transducing histidine kinase"/>
    <property type="match status" value="1"/>
</dbReference>
<evidence type="ECO:0000256" key="3">
    <source>
        <dbReference type="ARBA" id="ARBA00012438"/>
    </source>
</evidence>
<feature type="transmembrane region" description="Helical" evidence="17">
    <location>
        <begin position="335"/>
        <end position="356"/>
    </location>
</feature>
<evidence type="ECO:0000313" key="22">
    <source>
        <dbReference type="EMBL" id="ACE83505.1"/>
    </source>
</evidence>
<dbReference type="Gene3D" id="1.10.287.130">
    <property type="match status" value="1"/>
</dbReference>
<evidence type="ECO:0000259" key="20">
    <source>
        <dbReference type="PROSITE" id="PS50112"/>
    </source>
</evidence>
<dbReference type="EMBL" id="CP000934">
    <property type="protein sequence ID" value="ACE83505.1"/>
    <property type="molecule type" value="Genomic_DNA"/>
</dbReference>
<dbReference type="SMART" id="SM00387">
    <property type="entry name" value="HATPase_c"/>
    <property type="match status" value="1"/>
</dbReference>
<evidence type="ECO:0000256" key="13">
    <source>
        <dbReference type="ARBA" id="ARBA00023136"/>
    </source>
</evidence>
<dbReference type="EC" id="2.7.13.3" evidence="3"/>
<dbReference type="FunFam" id="3.30.565.10:FF:000010">
    <property type="entry name" value="Sensor histidine kinase RcsC"/>
    <property type="match status" value="1"/>
</dbReference>
<dbReference type="Pfam" id="PF02518">
    <property type="entry name" value="HATPase_c"/>
    <property type="match status" value="1"/>
</dbReference>
<dbReference type="InterPro" id="IPR036890">
    <property type="entry name" value="HATPase_C_sf"/>
</dbReference>
<feature type="transmembrane region" description="Helical" evidence="17">
    <location>
        <begin position="12"/>
        <end position="37"/>
    </location>
</feature>
<comment type="catalytic activity">
    <reaction evidence="1">
        <text>ATP + protein L-histidine = ADP + protein N-phospho-L-histidine.</text>
        <dbReference type="EC" id="2.7.13.3"/>
    </reaction>
</comment>
<evidence type="ECO:0000256" key="14">
    <source>
        <dbReference type="PROSITE-ProRule" id="PRU00110"/>
    </source>
</evidence>
<evidence type="ECO:0000256" key="4">
    <source>
        <dbReference type="ARBA" id="ARBA00022475"/>
    </source>
</evidence>
<dbReference type="SUPFAM" id="SSF55874">
    <property type="entry name" value="ATPase domain of HSP90 chaperone/DNA topoisomerase II/histidine kinase"/>
    <property type="match status" value="1"/>
</dbReference>
<keyword evidence="8" id="KW-0547">Nucleotide-binding</keyword>
<dbReference type="Gene3D" id="1.20.120.160">
    <property type="entry name" value="HPT domain"/>
    <property type="match status" value="1"/>
</dbReference>
<dbReference type="SUPFAM" id="SSF55785">
    <property type="entry name" value="PYP-like sensor domain (PAS domain)"/>
    <property type="match status" value="1"/>
</dbReference>
<evidence type="ECO:0000256" key="15">
    <source>
        <dbReference type="PROSITE-ProRule" id="PRU00169"/>
    </source>
</evidence>
<dbReference type="CDD" id="cd00130">
    <property type="entry name" value="PAS"/>
    <property type="match status" value="1"/>
</dbReference>
<dbReference type="InterPro" id="IPR036641">
    <property type="entry name" value="HPT_dom_sf"/>
</dbReference>
<reference evidence="22 23" key="1">
    <citation type="journal article" date="2008" name="J. Bacteriol.">
        <title>Insights into plant cell wall degradation from the genome sequence of the soil bacterium Cellvibrio japonicus.</title>
        <authorList>
            <person name="Deboy R.T."/>
            <person name="Mongodin E.F."/>
            <person name="Fouts D.E."/>
            <person name="Tailford L.E."/>
            <person name="Khouri H."/>
            <person name="Emerson J.B."/>
            <person name="Mohamoud Y."/>
            <person name="Watkins K."/>
            <person name="Henrissat B."/>
            <person name="Gilbert H.J."/>
            <person name="Nelson K.E."/>
        </authorList>
    </citation>
    <scope>NUCLEOTIDE SEQUENCE [LARGE SCALE GENOMIC DNA]</scope>
    <source>
        <strain evidence="22 23">Ueda107</strain>
    </source>
</reference>
<dbReference type="NCBIfam" id="TIGR00229">
    <property type="entry name" value="sensory_box"/>
    <property type="match status" value="1"/>
</dbReference>
<dbReference type="InterPro" id="IPR005467">
    <property type="entry name" value="His_kinase_dom"/>
</dbReference>
<dbReference type="eggNOG" id="COG0784">
    <property type="taxonomic scope" value="Bacteria"/>
</dbReference>
<sequence>MQTTEHGDSRVFRALNPTIVLAGLAMGLLLLISGLSLRHIKNNQQQVIGEHLQASLNSVTEQLLFWQRQHLGGLRIIIQSPVGAPLIREQLRAGVPDNTQRKALHDWLWPILDGQHIDGFFLVNMEHYLIDASTESYIGRKVQLAETQLTLNKALARRPNISHPAAVPYAMEGPRGHKPAGTLIQNMCALVEEDGQPLGYVCLRFNSQSSFFPLISSGRVGQSGEIYAIAASGKLISPSRFNNTANIHVSEQGDAIQVRELYAREPGIHGQQRPLTRMAAALIARNDVSLLMDYRDYRGVAVVGAGRWLEDLDMGIIVEQDLDEAFASYTVARNLVIGLSLSAITLILLLTLSAMINRRRLAKREGHFRSLLNHIPAPVYMCALDGTLTVVNPAFCALVNIVKSDLLGQPLRAMAAPRWLSPLLSTMERAIAKRGLSDVHLVLRTPTGEQKYFHVLHFPVVYEASGAYEALACFILDETERLVANQHMENINQRLEQLVDERTVELIQAKEEALAASRAKADFLANMSHEIRTPLNAIIGLAHVALAMEMNPNLRNYLQKMRASGEHLLEVINDILNFSRLEAGKLKLDQVEFALVDVIQRAINLVSDKAEAKGLSLQVEIAPEISPWLKGDPLRLGQILINLCANAVKFTDQGCIQLLVQQKARRGDAINLIIDVRDTGIGIAPGLLASLFQPFHQVDNSNTRRFEGTGLGLAICKSLADLMDAHLSVESEMGKGSCFRLDIWLDAAEGRGQANGLERALLSTREQECALCGRVLVVEDNSLNQEIAQTLLQTWGCAVTLADNGSEALALAAQALPDLVLMDIQLPGMDGLETSRRLRQLPGAARLPIVALTANALPGDREAYLAAGMDDYIAKPIDPRQLYLLLQRWLSPRQPSQPDTRPHQQGASPWLIRPGSAIPPNAVMPEPVLSLPVFSLDTFAALEQAGLDTRGALGRLMNKYGLYYKLLVRFATERNQFPAELTQALDEGDNTAALNQVHGLKSLAGSLGMLELAGIAADCEQQLNQGALAPDSLDKLSILLRDMVTLINAWLQQLDAVELPG</sequence>
<keyword evidence="11 17" id="KW-1133">Transmembrane helix</keyword>
<evidence type="ECO:0000256" key="2">
    <source>
        <dbReference type="ARBA" id="ARBA00004651"/>
    </source>
</evidence>
<keyword evidence="9" id="KW-0418">Kinase</keyword>
<evidence type="ECO:0000256" key="6">
    <source>
        <dbReference type="ARBA" id="ARBA00022679"/>
    </source>
</evidence>
<evidence type="ECO:0000256" key="5">
    <source>
        <dbReference type="ARBA" id="ARBA00022553"/>
    </source>
</evidence>
<protein>
    <recommendedName>
        <fullName evidence="3">histidine kinase</fullName>
        <ecNumber evidence="3">2.7.13.3</ecNumber>
    </recommendedName>
</protein>
<dbReference type="InterPro" id="IPR008207">
    <property type="entry name" value="Sig_transdc_His_kin_Hpt_dom"/>
</dbReference>
<feature type="domain" description="HPt" evidence="21">
    <location>
        <begin position="959"/>
        <end position="1050"/>
    </location>
</feature>
<dbReference type="Proteomes" id="UP000001036">
    <property type="component" value="Chromosome"/>
</dbReference>
<dbReference type="eggNOG" id="COG2198">
    <property type="taxonomic scope" value="Bacteria"/>
</dbReference>
<dbReference type="GO" id="GO:0005886">
    <property type="term" value="C:plasma membrane"/>
    <property type="evidence" value="ECO:0007669"/>
    <property type="project" value="UniProtKB-SubCell"/>
</dbReference>
<dbReference type="CDD" id="cd16922">
    <property type="entry name" value="HATPase_EvgS-ArcB-TorS-like"/>
    <property type="match status" value="1"/>
</dbReference>
<dbReference type="InterPro" id="IPR036097">
    <property type="entry name" value="HisK_dim/P_sf"/>
</dbReference>
<keyword evidence="12" id="KW-0902">Two-component regulatory system</keyword>
<keyword evidence="16" id="KW-0175">Coiled coil</keyword>
<dbReference type="SUPFAM" id="SSF47226">
    <property type="entry name" value="Histidine-containing phosphotransfer domain, HPT domain"/>
    <property type="match status" value="1"/>
</dbReference>
<dbReference type="Pfam" id="PF00072">
    <property type="entry name" value="Response_reg"/>
    <property type="match status" value="1"/>
</dbReference>
<evidence type="ECO:0000256" key="17">
    <source>
        <dbReference type="SAM" id="Phobius"/>
    </source>
</evidence>
<dbReference type="PANTHER" id="PTHR45339">
    <property type="entry name" value="HYBRID SIGNAL TRANSDUCTION HISTIDINE KINASE J"/>
    <property type="match status" value="1"/>
</dbReference>
<feature type="coiled-coil region" evidence="16">
    <location>
        <begin position="481"/>
        <end position="512"/>
    </location>
</feature>
<dbReference type="InterPro" id="IPR003661">
    <property type="entry name" value="HisK_dim/P_dom"/>
</dbReference>
<dbReference type="HOGENOM" id="CLU_010497_0_0_6"/>
<feature type="modified residue" description="Phosphohistidine" evidence="14">
    <location>
        <position position="998"/>
    </location>
</feature>
<dbReference type="PROSITE" id="PS50112">
    <property type="entry name" value="PAS"/>
    <property type="match status" value="1"/>
</dbReference>
<dbReference type="FunFam" id="1.10.287.130:FF:000004">
    <property type="entry name" value="Ethylene receptor 1"/>
    <property type="match status" value="1"/>
</dbReference>
<dbReference type="InterPro" id="IPR003594">
    <property type="entry name" value="HATPase_dom"/>
</dbReference>
<dbReference type="Pfam" id="PF00512">
    <property type="entry name" value="HisKA"/>
    <property type="match status" value="1"/>
</dbReference>
<dbReference type="InterPro" id="IPR035965">
    <property type="entry name" value="PAS-like_dom_sf"/>
</dbReference>
<evidence type="ECO:0000259" key="18">
    <source>
        <dbReference type="PROSITE" id="PS50109"/>
    </source>
</evidence>
<feature type="domain" description="Response regulatory" evidence="19">
    <location>
        <begin position="774"/>
        <end position="890"/>
    </location>
</feature>
<keyword evidence="6" id="KW-0808">Transferase</keyword>
<dbReference type="Pfam" id="PF13426">
    <property type="entry name" value="PAS_9"/>
    <property type="match status" value="1"/>
</dbReference>
<dbReference type="SUPFAM" id="SSF52172">
    <property type="entry name" value="CheY-like"/>
    <property type="match status" value="1"/>
</dbReference>
<feature type="domain" description="Histidine kinase" evidence="18">
    <location>
        <begin position="526"/>
        <end position="747"/>
    </location>
</feature>
<dbReference type="PRINTS" id="PR00344">
    <property type="entry name" value="BCTRLSENSOR"/>
</dbReference>
<keyword evidence="13 17" id="KW-0472">Membrane</keyword>
<dbReference type="GO" id="GO:0000155">
    <property type="term" value="F:phosphorelay sensor kinase activity"/>
    <property type="evidence" value="ECO:0007669"/>
    <property type="project" value="InterPro"/>
</dbReference>
<proteinExistence type="predicted"/>
<keyword evidence="7 17" id="KW-0812">Transmembrane</keyword>
<dbReference type="OrthoDB" id="9810730at2"/>
<feature type="domain" description="PAS" evidence="20">
    <location>
        <begin position="364"/>
        <end position="434"/>
    </location>
</feature>
<feature type="modified residue" description="4-aspartylphosphate" evidence="15">
    <location>
        <position position="823"/>
    </location>
</feature>
<dbReference type="Gene3D" id="3.30.450.20">
    <property type="entry name" value="PAS domain"/>
    <property type="match status" value="1"/>
</dbReference>
<evidence type="ECO:0000259" key="21">
    <source>
        <dbReference type="PROSITE" id="PS50894"/>
    </source>
</evidence>
<keyword evidence="5 15" id="KW-0597">Phosphoprotein</keyword>
<dbReference type="eggNOG" id="COG3829">
    <property type="taxonomic scope" value="Bacteria"/>
</dbReference>
<accession>B3PBX5</accession>